<keyword evidence="3" id="KW-1185">Reference proteome</keyword>
<dbReference type="AlphaFoldDB" id="A0A0F4YGY8"/>
<evidence type="ECO:0000256" key="1">
    <source>
        <dbReference type="SAM" id="MobiDB-lite"/>
    </source>
</evidence>
<gene>
    <name evidence="2" type="ORF">T310_8797</name>
</gene>
<organism evidence="2 3">
    <name type="scientific">Rasamsonia emersonii (strain ATCC 16479 / CBS 393.64 / IMI 116815)</name>
    <dbReference type="NCBI Taxonomy" id="1408163"/>
    <lineage>
        <taxon>Eukaryota</taxon>
        <taxon>Fungi</taxon>
        <taxon>Dikarya</taxon>
        <taxon>Ascomycota</taxon>
        <taxon>Pezizomycotina</taxon>
        <taxon>Eurotiomycetes</taxon>
        <taxon>Eurotiomycetidae</taxon>
        <taxon>Eurotiales</taxon>
        <taxon>Trichocomaceae</taxon>
        <taxon>Rasamsonia</taxon>
    </lineage>
</organism>
<sequence>RAPGGGAPRAGDWWQGGRLVPCGSSCWAARPLLESQRSAGNPRQAATAGEGRPRPGQPAKPSLARFLSARGPRPARPLLLRKAARWGLRWICSGGSGEHRMMHPPSPRHLRGSRSGLSALDRPRITLPPVFGPLHGLKIWRCS</sequence>
<dbReference type="EMBL" id="LASV01000663">
    <property type="protein sequence ID" value="KKA17365.1"/>
    <property type="molecule type" value="Genomic_DNA"/>
</dbReference>
<dbReference type="GeneID" id="25320952"/>
<comment type="caution">
    <text evidence="2">The sequence shown here is derived from an EMBL/GenBank/DDBJ whole genome shotgun (WGS) entry which is preliminary data.</text>
</comment>
<dbReference type="RefSeq" id="XP_013323977.1">
    <property type="nucleotide sequence ID" value="XM_013468523.1"/>
</dbReference>
<proteinExistence type="predicted"/>
<accession>A0A0F4YGY8</accession>
<feature type="non-terminal residue" evidence="2">
    <location>
        <position position="1"/>
    </location>
</feature>
<name>A0A0F4YGY8_RASE3</name>
<dbReference type="Proteomes" id="UP000053958">
    <property type="component" value="Unassembled WGS sequence"/>
</dbReference>
<reference evidence="2 3" key="1">
    <citation type="submission" date="2015-04" db="EMBL/GenBank/DDBJ databases">
        <authorList>
            <person name="Heijne W.H."/>
            <person name="Fedorova N.D."/>
            <person name="Nierman W.C."/>
            <person name="Vollebregt A.W."/>
            <person name="Zhao Z."/>
            <person name="Wu L."/>
            <person name="Kumar M."/>
            <person name="Stam H."/>
            <person name="van den Berg M.A."/>
            <person name="Pel H.J."/>
        </authorList>
    </citation>
    <scope>NUCLEOTIDE SEQUENCE [LARGE SCALE GENOMIC DNA]</scope>
    <source>
        <strain evidence="2 3">CBS 393.64</strain>
    </source>
</reference>
<protein>
    <submittedName>
        <fullName evidence="2">Uncharacterized protein</fullName>
    </submittedName>
</protein>
<evidence type="ECO:0000313" key="2">
    <source>
        <dbReference type="EMBL" id="KKA17365.1"/>
    </source>
</evidence>
<evidence type="ECO:0000313" key="3">
    <source>
        <dbReference type="Proteomes" id="UP000053958"/>
    </source>
</evidence>
<feature type="region of interest" description="Disordered" evidence="1">
    <location>
        <begin position="33"/>
        <end position="70"/>
    </location>
</feature>